<evidence type="ECO:0000256" key="4">
    <source>
        <dbReference type="ARBA" id="ARBA00023136"/>
    </source>
</evidence>
<feature type="transmembrane region" description="Helical" evidence="5">
    <location>
        <begin position="167"/>
        <end position="186"/>
    </location>
</feature>
<evidence type="ECO:0000313" key="7">
    <source>
        <dbReference type="EMBL" id="QYC11212.1"/>
    </source>
</evidence>
<keyword evidence="2 5" id="KW-0812">Transmembrane</keyword>
<dbReference type="InterPro" id="IPR011701">
    <property type="entry name" value="MFS"/>
</dbReference>
<feature type="transmembrane region" description="Helical" evidence="5">
    <location>
        <begin position="260"/>
        <end position="283"/>
    </location>
</feature>
<feature type="transmembrane region" description="Helical" evidence="5">
    <location>
        <begin position="353"/>
        <end position="374"/>
    </location>
</feature>
<keyword evidence="4 5" id="KW-0472">Membrane</keyword>
<feature type="transmembrane region" description="Helical" evidence="5">
    <location>
        <begin position="198"/>
        <end position="218"/>
    </location>
</feature>
<proteinExistence type="predicted"/>
<feature type="transmembrane region" description="Helical" evidence="5">
    <location>
        <begin position="78"/>
        <end position="97"/>
    </location>
</feature>
<gene>
    <name evidence="7" type="ORF">KWG56_04185</name>
</gene>
<feature type="transmembrane region" description="Helical" evidence="5">
    <location>
        <begin position="323"/>
        <end position="347"/>
    </location>
</feature>
<comment type="subcellular location">
    <subcellularLocation>
        <location evidence="1">Membrane</location>
        <topology evidence="1">Multi-pass membrane protein</topology>
    </subcellularLocation>
</comment>
<feature type="transmembrane region" description="Helical" evidence="5">
    <location>
        <begin position="12"/>
        <end position="34"/>
    </location>
</feature>
<evidence type="ECO:0000256" key="1">
    <source>
        <dbReference type="ARBA" id="ARBA00004141"/>
    </source>
</evidence>
<dbReference type="RefSeq" id="WP_219353843.1">
    <property type="nucleotide sequence ID" value="NZ_CP080034.1"/>
</dbReference>
<organism evidence="7 8">
    <name type="scientific">Brevundimonas nasdae</name>
    <dbReference type="NCBI Taxonomy" id="172043"/>
    <lineage>
        <taxon>Bacteria</taxon>
        <taxon>Pseudomonadati</taxon>
        <taxon>Pseudomonadota</taxon>
        <taxon>Alphaproteobacteria</taxon>
        <taxon>Caulobacterales</taxon>
        <taxon>Caulobacteraceae</taxon>
        <taxon>Brevundimonas</taxon>
    </lineage>
</organism>
<feature type="transmembrane region" description="Helical" evidence="5">
    <location>
        <begin position="230"/>
        <end position="248"/>
    </location>
</feature>
<dbReference type="EMBL" id="CP080034">
    <property type="protein sequence ID" value="QYC11212.1"/>
    <property type="molecule type" value="Genomic_DNA"/>
</dbReference>
<dbReference type="PROSITE" id="PS00216">
    <property type="entry name" value="SUGAR_TRANSPORT_1"/>
    <property type="match status" value="1"/>
</dbReference>
<evidence type="ECO:0000256" key="2">
    <source>
        <dbReference type="ARBA" id="ARBA00022692"/>
    </source>
</evidence>
<dbReference type="GeneID" id="94374453"/>
<name>A0ABX8TIZ3_9CAUL</name>
<dbReference type="Pfam" id="PF07690">
    <property type="entry name" value="MFS_1"/>
    <property type="match status" value="1"/>
</dbReference>
<feature type="domain" description="Major facilitator superfamily (MFS) profile" evidence="6">
    <location>
        <begin position="12"/>
        <end position="491"/>
    </location>
</feature>
<dbReference type="InterPro" id="IPR020846">
    <property type="entry name" value="MFS_dom"/>
</dbReference>
<dbReference type="PROSITE" id="PS50850">
    <property type="entry name" value="MFS"/>
    <property type="match status" value="1"/>
</dbReference>
<feature type="transmembrane region" description="Helical" evidence="5">
    <location>
        <begin position="103"/>
        <end position="124"/>
    </location>
</feature>
<feature type="transmembrane region" description="Helical" evidence="5">
    <location>
        <begin position="46"/>
        <end position="66"/>
    </location>
</feature>
<reference evidence="7 8" key="1">
    <citation type="submission" date="2021-07" db="EMBL/GenBank/DDBJ databases">
        <title>Isolation and characterization of bacteria from a gold mining with a capacity of golden bioaccumulation.</title>
        <authorList>
            <person name="Yang X.J."/>
        </authorList>
    </citation>
    <scope>NUCLEOTIDE SEQUENCE [LARGE SCALE GENOMIC DNA]</scope>
    <source>
        <strain evidence="7 8">Au29</strain>
    </source>
</reference>
<evidence type="ECO:0000256" key="5">
    <source>
        <dbReference type="SAM" id="Phobius"/>
    </source>
</evidence>
<keyword evidence="3 5" id="KW-1133">Transmembrane helix</keyword>
<feature type="transmembrane region" description="Helical" evidence="5">
    <location>
        <begin position="404"/>
        <end position="426"/>
    </location>
</feature>
<dbReference type="CDD" id="cd17321">
    <property type="entry name" value="MFS_MMR_MDR_like"/>
    <property type="match status" value="1"/>
</dbReference>
<evidence type="ECO:0000256" key="3">
    <source>
        <dbReference type="ARBA" id="ARBA00022989"/>
    </source>
</evidence>
<keyword evidence="8" id="KW-1185">Reference proteome</keyword>
<evidence type="ECO:0000259" key="6">
    <source>
        <dbReference type="PROSITE" id="PS50850"/>
    </source>
</evidence>
<accession>A0ABX8TIZ3</accession>
<feature type="transmembrane region" description="Helical" evidence="5">
    <location>
        <begin position="465"/>
        <end position="487"/>
    </location>
</feature>
<feature type="transmembrane region" description="Helical" evidence="5">
    <location>
        <begin position="136"/>
        <end position="161"/>
    </location>
</feature>
<dbReference type="PANTHER" id="PTHR42718">
    <property type="entry name" value="MAJOR FACILITATOR SUPERFAMILY MULTIDRUG TRANSPORTER MFSC"/>
    <property type="match status" value="1"/>
</dbReference>
<evidence type="ECO:0000313" key="8">
    <source>
        <dbReference type="Proteomes" id="UP000824334"/>
    </source>
</evidence>
<protein>
    <submittedName>
        <fullName evidence="7">MFS transporter</fullName>
    </submittedName>
</protein>
<feature type="transmembrane region" description="Helical" evidence="5">
    <location>
        <begin position="289"/>
        <end position="311"/>
    </location>
</feature>
<dbReference type="InterPro" id="IPR005829">
    <property type="entry name" value="Sugar_transporter_CS"/>
</dbReference>
<dbReference type="PANTHER" id="PTHR42718:SF49">
    <property type="entry name" value="EXPORT PROTEIN"/>
    <property type="match status" value="1"/>
</dbReference>
<dbReference type="Proteomes" id="UP000824334">
    <property type="component" value="Chromosome"/>
</dbReference>
<sequence length="505" mass="52244">MILSRPSQSTQALAAVALSSLMFGLEISSVPVILPTLERSLGADFIQLQWVMNAYTVAVASVLMAAGAVADRFGRKRLFLIGVAVFGLTSFACGVTDNINVLIGARFLQGLAGGGMLICQVAILSHQFRAPQARSVAYAWWGVIFGLGLGFGPIIGSGILAVAGWEWVFFIHVALALLTFASGMSGVRESRDPQASRLDIAGILTLSVAVLSLTVFITEAPRLDLASPPALAILFVSVASFTAFAIVERRVSHPMFDFRVFSIPTFSGALVGAAGMNLSFWPLIIYLPIWFHAGLGLSSVSVGMALLAYTLPTLVVPPVAERLSLRLGAGLVIPAGLFVIGAGLLMIRLSLELAGAGWPLLAPGLILAGVGLGLTNTPVSNTASGAVSSDRAGMASGLDMSARMITLAINIAVMGAILFNGVLAHLKATPDMGPVLHQVAERVAAGSLETGLPVGLAQQALGAGFGWVTLYGGFASLLLALGSWVLFRAGASITPAANQPSTPQS</sequence>